<keyword evidence="5 11" id="KW-0547">Nucleotide-binding</keyword>
<sequence length="199" mass="20277">MLTETLRALRPAAVLLLLMTLVLGLLYPAAITGVAQVALPVQANGSVLSNAKGEPIGSALIAQNFTGPTYFHPRPSAAGKDGYDASSSAATNLAPGSKDLRDAIAKRVSSARAEGMTGDLPADLVTTSASGLDPDLSPEAALLQAPRVAKARGLAVAKVKSLIEAQTDTPVLGIIGEPHVNVLLLNRQLATLSATTPGQ</sequence>
<dbReference type="HAMAP" id="MF_00276">
    <property type="entry name" value="KdpC"/>
    <property type="match status" value="1"/>
</dbReference>
<comment type="subunit">
    <text evidence="11">The system is composed of three essential subunits: KdpA, KdpB and KdpC.</text>
</comment>
<evidence type="ECO:0000256" key="9">
    <source>
        <dbReference type="ARBA" id="ARBA00023065"/>
    </source>
</evidence>
<evidence type="ECO:0000313" key="12">
    <source>
        <dbReference type="EMBL" id="GHH15542.1"/>
    </source>
</evidence>
<dbReference type="PANTHER" id="PTHR30042">
    <property type="entry name" value="POTASSIUM-TRANSPORTING ATPASE C CHAIN"/>
    <property type="match status" value="1"/>
</dbReference>
<evidence type="ECO:0000256" key="5">
    <source>
        <dbReference type="ARBA" id="ARBA00022741"/>
    </source>
</evidence>
<dbReference type="NCBIfam" id="TIGR00681">
    <property type="entry name" value="kdpC"/>
    <property type="match status" value="1"/>
</dbReference>
<dbReference type="RefSeq" id="WP_189676002.1">
    <property type="nucleotide sequence ID" value="NZ_BNAQ01000002.1"/>
</dbReference>
<keyword evidence="2 11" id="KW-1003">Cell membrane</keyword>
<evidence type="ECO:0000256" key="6">
    <source>
        <dbReference type="ARBA" id="ARBA00022840"/>
    </source>
</evidence>
<evidence type="ECO:0000256" key="10">
    <source>
        <dbReference type="ARBA" id="ARBA00023136"/>
    </source>
</evidence>
<evidence type="ECO:0000256" key="1">
    <source>
        <dbReference type="ARBA" id="ARBA00022448"/>
    </source>
</evidence>
<keyword evidence="13" id="KW-1185">Reference proteome</keyword>
<evidence type="ECO:0000256" key="2">
    <source>
        <dbReference type="ARBA" id="ARBA00022475"/>
    </source>
</evidence>
<dbReference type="PIRSF" id="PIRSF001296">
    <property type="entry name" value="K_ATPase_KdpC"/>
    <property type="match status" value="1"/>
</dbReference>
<comment type="function">
    <text evidence="11">Part of the high-affinity ATP-driven potassium transport (or Kdp) system, which catalyzes the hydrolysis of ATP coupled with the electrogenic transport of potassium into the cytoplasm. This subunit acts as a catalytic chaperone that increases the ATP-binding affinity of the ATP-hydrolyzing subunit KdpB by the formation of a transient KdpB/KdpC/ATP ternary complex.</text>
</comment>
<evidence type="ECO:0000256" key="8">
    <source>
        <dbReference type="ARBA" id="ARBA00022989"/>
    </source>
</evidence>
<dbReference type="Proteomes" id="UP000652430">
    <property type="component" value="Unassembled WGS sequence"/>
</dbReference>
<keyword evidence="8 11" id="KW-1133">Transmembrane helix</keyword>
<keyword evidence="1 11" id="KW-0813">Transport</keyword>
<comment type="caution">
    <text evidence="12">The sequence shown here is derived from an EMBL/GenBank/DDBJ whole genome shotgun (WGS) entry which is preliminary data.</text>
</comment>
<evidence type="ECO:0000256" key="11">
    <source>
        <dbReference type="HAMAP-Rule" id="MF_00276"/>
    </source>
</evidence>
<name>A0ABQ3LHK7_9SPHN</name>
<accession>A0ABQ3LHK7</accession>
<keyword evidence="7 11" id="KW-0630">Potassium</keyword>
<keyword evidence="10 11" id="KW-0472">Membrane</keyword>
<dbReference type="PANTHER" id="PTHR30042:SF2">
    <property type="entry name" value="POTASSIUM-TRANSPORTING ATPASE KDPC SUBUNIT"/>
    <property type="match status" value="1"/>
</dbReference>
<evidence type="ECO:0000256" key="3">
    <source>
        <dbReference type="ARBA" id="ARBA00022538"/>
    </source>
</evidence>
<dbReference type="Pfam" id="PF02669">
    <property type="entry name" value="KdpC"/>
    <property type="match status" value="1"/>
</dbReference>
<evidence type="ECO:0000256" key="4">
    <source>
        <dbReference type="ARBA" id="ARBA00022692"/>
    </source>
</evidence>
<comment type="subcellular location">
    <subcellularLocation>
        <location evidence="11">Cell membrane</location>
        <topology evidence="11">Single-pass membrane protein</topology>
    </subcellularLocation>
</comment>
<organism evidence="12 13">
    <name type="scientific">Sphingomonas glacialis</name>
    <dbReference type="NCBI Taxonomy" id="658225"/>
    <lineage>
        <taxon>Bacteria</taxon>
        <taxon>Pseudomonadati</taxon>
        <taxon>Pseudomonadota</taxon>
        <taxon>Alphaproteobacteria</taxon>
        <taxon>Sphingomonadales</taxon>
        <taxon>Sphingomonadaceae</taxon>
        <taxon>Sphingomonas</taxon>
    </lineage>
</organism>
<proteinExistence type="inferred from homology"/>
<evidence type="ECO:0000313" key="13">
    <source>
        <dbReference type="Proteomes" id="UP000652430"/>
    </source>
</evidence>
<evidence type="ECO:0000256" key="7">
    <source>
        <dbReference type="ARBA" id="ARBA00022958"/>
    </source>
</evidence>
<dbReference type="EMBL" id="BNAQ01000002">
    <property type="protein sequence ID" value="GHH15542.1"/>
    <property type="molecule type" value="Genomic_DNA"/>
</dbReference>
<dbReference type="InterPro" id="IPR003820">
    <property type="entry name" value="KdpC"/>
</dbReference>
<keyword evidence="6 11" id="KW-0067">ATP-binding</keyword>
<reference evidence="13" key="1">
    <citation type="journal article" date="2019" name="Int. J. Syst. Evol. Microbiol.">
        <title>The Global Catalogue of Microorganisms (GCM) 10K type strain sequencing project: providing services to taxonomists for standard genome sequencing and annotation.</title>
        <authorList>
            <consortium name="The Broad Institute Genomics Platform"/>
            <consortium name="The Broad Institute Genome Sequencing Center for Infectious Disease"/>
            <person name="Wu L."/>
            <person name="Ma J."/>
        </authorList>
    </citation>
    <scope>NUCLEOTIDE SEQUENCE [LARGE SCALE GENOMIC DNA]</scope>
    <source>
        <strain evidence="13">CGMCC 1.8957</strain>
    </source>
</reference>
<gene>
    <name evidence="11 12" type="primary">kdpC</name>
    <name evidence="12" type="ORF">GCM10008023_18600</name>
</gene>
<keyword evidence="3 11" id="KW-0633">Potassium transport</keyword>
<protein>
    <recommendedName>
        <fullName evidence="11">Potassium-transporting ATPase KdpC subunit</fullName>
    </recommendedName>
    <alternativeName>
        <fullName evidence="11">ATP phosphohydrolase [potassium-transporting] C chain</fullName>
    </alternativeName>
    <alternativeName>
        <fullName evidence="11">Potassium-binding and translocating subunit C</fullName>
    </alternativeName>
    <alternativeName>
        <fullName evidence="11">Potassium-translocating ATPase C chain</fullName>
    </alternativeName>
</protein>
<dbReference type="NCBIfam" id="NF001454">
    <property type="entry name" value="PRK00315.1"/>
    <property type="match status" value="1"/>
</dbReference>
<keyword evidence="9 11" id="KW-0406">Ion transport</keyword>
<keyword evidence="4 11" id="KW-0812">Transmembrane</keyword>
<comment type="similarity">
    <text evidence="11">Belongs to the KdpC family.</text>
</comment>